<dbReference type="OrthoDB" id="4146319at2"/>
<dbReference type="Proteomes" id="UP000248889">
    <property type="component" value="Unassembled WGS sequence"/>
</dbReference>
<keyword evidence="3" id="KW-1185">Reference proteome</keyword>
<organism evidence="2 3">
    <name type="scientific">Streptacidiphilus pinicola</name>
    <dbReference type="NCBI Taxonomy" id="2219663"/>
    <lineage>
        <taxon>Bacteria</taxon>
        <taxon>Bacillati</taxon>
        <taxon>Actinomycetota</taxon>
        <taxon>Actinomycetes</taxon>
        <taxon>Kitasatosporales</taxon>
        <taxon>Streptomycetaceae</taxon>
        <taxon>Streptacidiphilus</taxon>
    </lineage>
</organism>
<evidence type="ECO:0000313" key="2">
    <source>
        <dbReference type="EMBL" id="RAG81680.1"/>
    </source>
</evidence>
<dbReference type="RefSeq" id="WP_111506679.1">
    <property type="nucleotide sequence ID" value="NZ_QKYN01000145.1"/>
</dbReference>
<dbReference type="AlphaFoldDB" id="A0A2X0K2Z3"/>
<proteinExistence type="predicted"/>
<evidence type="ECO:0000256" key="1">
    <source>
        <dbReference type="SAM" id="MobiDB-lite"/>
    </source>
</evidence>
<feature type="region of interest" description="Disordered" evidence="1">
    <location>
        <begin position="291"/>
        <end position="345"/>
    </location>
</feature>
<name>A0A2X0K2Z3_9ACTN</name>
<accession>A0A2X0K2Z3</accession>
<feature type="compositionally biased region" description="Pro residues" evidence="1">
    <location>
        <begin position="301"/>
        <end position="321"/>
    </location>
</feature>
<evidence type="ECO:0008006" key="4">
    <source>
        <dbReference type="Google" id="ProtNLM"/>
    </source>
</evidence>
<reference evidence="2 3" key="1">
    <citation type="submission" date="2018-06" db="EMBL/GenBank/DDBJ databases">
        <title>Streptacidiphilus pinicola sp. nov., isolated from pine grove soil.</title>
        <authorList>
            <person name="Roh S.G."/>
            <person name="Park S."/>
            <person name="Kim M.-K."/>
            <person name="Yun B.-R."/>
            <person name="Park J."/>
            <person name="Kim M.J."/>
            <person name="Kim Y.S."/>
            <person name="Kim S.B."/>
        </authorList>
    </citation>
    <scope>NUCLEOTIDE SEQUENCE [LARGE SCALE GENOMIC DNA]</scope>
    <source>
        <strain evidence="2 3">MMS16-CNU450</strain>
    </source>
</reference>
<gene>
    <name evidence="2" type="ORF">DN069_31670</name>
</gene>
<comment type="caution">
    <text evidence="2">The sequence shown here is derived from an EMBL/GenBank/DDBJ whole genome shotgun (WGS) entry which is preliminary data.</text>
</comment>
<dbReference type="EMBL" id="QKYN01000145">
    <property type="protein sequence ID" value="RAG81680.1"/>
    <property type="molecule type" value="Genomic_DNA"/>
</dbReference>
<protein>
    <recommendedName>
        <fullName evidence="4">Cellulose-binding protein</fullName>
    </recommendedName>
</protein>
<sequence length="345" mass="37629">MSDPSTPGAADFPLTRKGYDVDQVDQSLAQLTDARDQAWQRLSGLGDEMRALERRLMDVQAAQVVAEAAVPDFETLSPRAAGLLVTAEEEAETVRSDAVAESTRIEGEARTEARRRRTVAAQYADQMRAAADESHRRELDRARNQAEALRGEADRDARGVLDAATGHAEEVRVRADQASREAHSWLSGQQRTVEQEFAAHEAKVVAWEDEVIAIGERKVSESERHLKAMQAKSDEIDADASTQSERLVEAARREAVRIAEQSDRELATFTQTREHIQAQLDHIRETLVALTGSAAATADPASPPDAEPATEPAPEPDPAPAPASEADTSELPTLPQPVDNNPDNR</sequence>
<evidence type="ECO:0000313" key="3">
    <source>
        <dbReference type="Proteomes" id="UP000248889"/>
    </source>
</evidence>